<evidence type="ECO:0000313" key="2">
    <source>
        <dbReference type="Proteomes" id="UP000183245"/>
    </source>
</evidence>
<dbReference type="Proteomes" id="UP000183245">
    <property type="component" value="Unassembled WGS sequence"/>
</dbReference>
<protein>
    <submittedName>
        <fullName evidence="1">Uncharacterized protein</fullName>
    </submittedName>
</protein>
<name>A0A1J5J012_9BACT</name>
<gene>
    <name evidence="1" type="ORF">AUK40_02385</name>
</gene>
<dbReference type="AlphaFoldDB" id="A0A1J5J012"/>
<evidence type="ECO:0000313" key="1">
    <source>
        <dbReference type="EMBL" id="OIP97854.1"/>
    </source>
</evidence>
<proteinExistence type="predicted"/>
<comment type="caution">
    <text evidence="1">The sequence shown here is derived from an EMBL/GenBank/DDBJ whole genome shotgun (WGS) entry which is preliminary data.</text>
</comment>
<organism evidence="1 2">
    <name type="scientific">Candidatus Wirthbacteria bacterium CG2_30_54_11</name>
    <dbReference type="NCBI Taxonomy" id="1817892"/>
    <lineage>
        <taxon>Bacteria</taxon>
        <taxon>Candidatus Wirthbacteria</taxon>
    </lineage>
</organism>
<reference evidence="1 2" key="1">
    <citation type="journal article" date="2016" name="Environ. Microbiol.">
        <title>Genomic resolution of a cold subsurface aquifer community provides metabolic insights for novel microbes adapted to high CO concentrations.</title>
        <authorList>
            <person name="Probst A.J."/>
            <person name="Castelle C.J."/>
            <person name="Singh A."/>
            <person name="Brown C.T."/>
            <person name="Anantharaman K."/>
            <person name="Sharon I."/>
            <person name="Hug L.A."/>
            <person name="Burstein D."/>
            <person name="Emerson J.B."/>
            <person name="Thomas B.C."/>
            <person name="Banfield J.F."/>
        </authorList>
    </citation>
    <scope>NUCLEOTIDE SEQUENCE [LARGE SCALE GENOMIC DNA]</scope>
    <source>
        <strain evidence="1">CG2_30_54_11</strain>
    </source>
</reference>
<accession>A0A1J5J012</accession>
<sequence>MSDEEFGQPPEEETRILEQACSRIEILLADACLGIETCSISEVINIADRIAAIPSKVTLELVEPLAQIEHRSVAQKQLLDGVRHLLIRHLIMVLHDLSRNDSTNTLDQRARFLFIIERCYPGYHDWGNPYNYDKFDAQVLDRLTTLLKEADEIVPVEKKHVPDLPVLAERLQPEVNEDVRSMLTGWEHLDGSGLVQKAREIVRYLIDTADRITGRQTRDRVPDDRIEEALWSEQKVDWGSGTHNAAAHCIGEALVPIFGDLSNAEEGTKALFLLSSSLPPSVDLLKNCPGLARIVRRLSIQCSSTEAVSMTRSLAWDKSRSDHRERLASRREKWDRYVISNGSIAEATIDLLESYSRQDLDPEHLTNICSELRQLFAHITWGQLLEDARQHESYEQIMRSNRFLSAEASNLSAAEAYIDLFSLSDRSIAETLPELFIHQKDHKEFVSLIQFFRATNPFAGLELWYQDVMDSQDAAEMARGAFIMFNTENPFLFIHPDILMVIQEVFEHHGLWSALDEQARVKVQRSLNEIFFAASTQTHNDWGYASDACSGFVQALGSTIPVRDSTVSHLLVQDIARFCEHDRWVMPPQAFQWELELRKLYPALKDGTYSELLQQFYAEHPEGLFGYFQRVNIVITAETRAFEIRNLIREFEETEIINPETGERKETFLVICSGPPSTYELAIAKLKLEGITLITIDQHDLAALDAIVLNLQNELTPGDHSISTNKGGISGVNLRHIQGRLPEIFSSLLTPGAINWPDVAAVIDQRGGLLYLPAAQQIKYLQWLMERGLANDESALHLSRGLAGNLLISMEYFFGAQYDPDLICHWNTDFLESSIRENSLWINSVSLYSINELLTGTRDSIPEFDQGHVTLASVSILRGLQRAMQSYKPGYLDADASITPLMENYIGDMDEAISSIQADHPDFDTGKVEPYIAGMICSSYYADSHGFPSFPDTRCDLSSAERGMLMYVKDNIGQICREIIPSFLADAGITNELQAINMLACVRPGRIVDYLRKSIAEQRPYQQQE</sequence>
<dbReference type="EMBL" id="MNZT01000045">
    <property type="protein sequence ID" value="OIP97854.1"/>
    <property type="molecule type" value="Genomic_DNA"/>
</dbReference>